<evidence type="ECO:0000313" key="6">
    <source>
        <dbReference type="EMBL" id="MDT0581198.1"/>
    </source>
</evidence>
<dbReference type="AlphaFoldDB" id="A0AAW8QZ26"/>
<dbReference type="PANTHER" id="PTHR43289">
    <property type="entry name" value="MITOGEN-ACTIVATED PROTEIN KINASE KINASE KINASE 20-RELATED"/>
    <property type="match status" value="1"/>
</dbReference>
<evidence type="ECO:0000256" key="4">
    <source>
        <dbReference type="ARBA" id="ARBA00022840"/>
    </source>
</evidence>
<dbReference type="Proteomes" id="UP001249020">
    <property type="component" value="Unassembled WGS sequence"/>
</dbReference>
<keyword evidence="2" id="KW-0547">Nucleotide-binding</keyword>
<comment type="caution">
    <text evidence="6">The sequence shown here is derived from an EMBL/GenBank/DDBJ whole genome shotgun (WGS) entry which is preliminary data.</text>
</comment>
<sequence>MFKKIGKYDIVGLIARGGFSDVYLAMEPSLDVQVAIKVFAAEHTPVESESAWRQRFLQESKMLHSLSSAPHIVNFMEFGFTEDQKPYIVMPYYKRTLADLLGEDNRLSQNQCLQIAKQVLHALEAIHKVGILHLDIKPSNLLIDDHEQVQIADFGVSELLNEPNAHSTQNVSEQTAKFGSQYFASPEQVAGTEKLNAASDMYSLAAVLFRCFTGKHKHINTDLPKIGNQAHFLTLLAKVLENDPNKRPQNAAEFSALVNAFERNQELESGSAEARYEAEVDENATQLLSGLQHGDNQEANGLTQLKHDIVEVLRKQGYLSDFDFRRLSLIAKATLHDDFETFDLKEYISIVERQLKHNEPAFARFVLWLEQVEEQIKQEIAFQIEKGIDVPKVALPEDVRDNLLQLGLAVLPNKTETHIANPNDMHFDKATLEKLIEDSLKTFQLNKSHTDSKSASRQKHTLKPRLRSTKRTFISISMALFVIFIAALVSNINEFGEEAATKRIEVQQVTTPTKAAIKEPVKVVQDNNAISGETAETSPVQEGPMRVFPISFNIQPADAMVSFQAANGEMVSPEQLIAGNYTVRISKTGYLTEKQRLILDDSALLDKVVTISANLTLSNSRYFIGETDLSVADGTPVEFILLPKIEASSERIRMMSFEVTNELYQRCIDDGECLASNLLSDDPRQVIFEQADHPVVNVSWFDITDKFIPWLTKQTHSFLRLPTEQEWIHAASVGQATNRYSWGESFRLDQAHCRDCYSLNWRGDDYRFSTRPVMSFFANQWQLFDLHGNVQEWTSDCVAAANTSLQERCDQAIVKGGSWFTNHVALSTQAKQALQKNARSHTTGFRLVEVLEPNMQTGPKDEE</sequence>
<organism evidence="6 7">
    <name type="scientific">Brumicola blandensis</name>
    <dbReference type="NCBI Taxonomy" id="3075611"/>
    <lineage>
        <taxon>Bacteria</taxon>
        <taxon>Pseudomonadati</taxon>
        <taxon>Pseudomonadota</taxon>
        <taxon>Gammaproteobacteria</taxon>
        <taxon>Alteromonadales</taxon>
        <taxon>Alteromonadaceae</taxon>
        <taxon>Brumicola</taxon>
    </lineage>
</organism>
<dbReference type="InterPro" id="IPR008271">
    <property type="entry name" value="Ser/Thr_kinase_AS"/>
</dbReference>
<dbReference type="Gene3D" id="1.10.510.10">
    <property type="entry name" value="Transferase(Phosphotransferase) domain 1"/>
    <property type="match status" value="1"/>
</dbReference>
<keyword evidence="1 6" id="KW-0808">Transferase</keyword>
<proteinExistence type="predicted"/>
<feature type="domain" description="Protein kinase" evidence="5">
    <location>
        <begin position="8"/>
        <end position="262"/>
    </location>
</feature>
<dbReference type="EMBL" id="JAVRIE010000001">
    <property type="protein sequence ID" value="MDT0581198.1"/>
    <property type="molecule type" value="Genomic_DNA"/>
</dbReference>
<keyword evidence="3 6" id="KW-0418">Kinase</keyword>
<dbReference type="SUPFAM" id="SSF56436">
    <property type="entry name" value="C-type lectin-like"/>
    <property type="match status" value="1"/>
</dbReference>
<dbReference type="InterPro" id="IPR016187">
    <property type="entry name" value="CTDL_fold"/>
</dbReference>
<evidence type="ECO:0000256" key="2">
    <source>
        <dbReference type="ARBA" id="ARBA00022741"/>
    </source>
</evidence>
<dbReference type="PROSITE" id="PS50011">
    <property type="entry name" value="PROTEIN_KINASE_DOM"/>
    <property type="match status" value="1"/>
</dbReference>
<keyword evidence="7" id="KW-1185">Reference proteome</keyword>
<dbReference type="Gene3D" id="3.90.1580.10">
    <property type="entry name" value="paralog of FGE (formylglycine-generating enzyme)"/>
    <property type="match status" value="1"/>
</dbReference>
<dbReference type="CDD" id="cd14014">
    <property type="entry name" value="STKc_PknB_like"/>
    <property type="match status" value="1"/>
</dbReference>
<dbReference type="Pfam" id="PF03781">
    <property type="entry name" value="FGE-sulfatase"/>
    <property type="match status" value="1"/>
</dbReference>
<evidence type="ECO:0000256" key="1">
    <source>
        <dbReference type="ARBA" id="ARBA00022679"/>
    </source>
</evidence>
<dbReference type="InterPro" id="IPR000719">
    <property type="entry name" value="Prot_kinase_dom"/>
</dbReference>
<dbReference type="PROSITE" id="PS00108">
    <property type="entry name" value="PROTEIN_KINASE_ST"/>
    <property type="match status" value="1"/>
</dbReference>
<evidence type="ECO:0000259" key="5">
    <source>
        <dbReference type="PROSITE" id="PS50011"/>
    </source>
</evidence>
<dbReference type="EC" id="2.7.11.1" evidence="6"/>
<evidence type="ECO:0000313" key="7">
    <source>
        <dbReference type="Proteomes" id="UP001249020"/>
    </source>
</evidence>
<dbReference type="InterPro" id="IPR011009">
    <property type="entry name" value="Kinase-like_dom_sf"/>
</dbReference>
<name>A0AAW8QZ26_9ALTE</name>
<dbReference type="PANTHER" id="PTHR43289:SF6">
    <property type="entry name" value="SERINE_THREONINE-PROTEIN KINASE NEKL-3"/>
    <property type="match status" value="1"/>
</dbReference>
<dbReference type="GO" id="GO:0005524">
    <property type="term" value="F:ATP binding"/>
    <property type="evidence" value="ECO:0007669"/>
    <property type="project" value="UniProtKB-KW"/>
</dbReference>
<gene>
    <name evidence="6" type="ORF">RM544_01485</name>
</gene>
<dbReference type="Pfam" id="PF00069">
    <property type="entry name" value="Pkinase"/>
    <property type="match status" value="1"/>
</dbReference>
<keyword evidence="4" id="KW-0067">ATP-binding</keyword>
<dbReference type="RefSeq" id="WP_311360010.1">
    <property type="nucleotide sequence ID" value="NZ_JAVRIE010000001.1"/>
</dbReference>
<dbReference type="InterPro" id="IPR042095">
    <property type="entry name" value="SUMF_sf"/>
</dbReference>
<dbReference type="GO" id="GO:0004674">
    <property type="term" value="F:protein serine/threonine kinase activity"/>
    <property type="evidence" value="ECO:0007669"/>
    <property type="project" value="UniProtKB-EC"/>
</dbReference>
<reference evidence="6 7" key="1">
    <citation type="submission" date="2023-09" db="EMBL/GenBank/DDBJ databases">
        <authorList>
            <person name="Rey-Velasco X."/>
        </authorList>
    </citation>
    <scope>NUCLEOTIDE SEQUENCE [LARGE SCALE GENOMIC DNA]</scope>
    <source>
        <strain evidence="6 7">W409</strain>
    </source>
</reference>
<protein>
    <submittedName>
        <fullName evidence="6">Bifunctional serine/threonine-protein kinase/formylglycine-generating enzyme family protein</fullName>
        <ecNumber evidence="6">2.7.11.1</ecNumber>
    </submittedName>
</protein>
<dbReference type="SUPFAM" id="SSF56112">
    <property type="entry name" value="Protein kinase-like (PK-like)"/>
    <property type="match status" value="1"/>
</dbReference>
<accession>A0AAW8QZ26</accession>
<dbReference type="SMART" id="SM00220">
    <property type="entry name" value="S_TKc"/>
    <property type="match status" value="1"/>
</dbReference>
<evidence type="ECO:0000256" key="3">
    <source>
        <dbReference type="ARBA" id="ARBA00022777"/>
    </source>
</evidence>
<dbReference type="InterPro" id="IPR005532">
    <property type="entry name" value="SUMF_dom"/>
</dbReference>